<dbReference type="CDD" id="cd06259">
    <property type="entry name" value="YdcF-like"/>
    <property type="match status" value="1"/>
</dbReference>
<accession>A0ABT9YDU8</accession>
<comment type="caution">
    <text evidence="2">The sequence shown here is derived from an EMBL/GenBank/DDBJ whole genome shotgun (WGS) entry which is preliminary data.</text>
</comment>
<dbReference type="PANTHER" id="PTHR30336">
    <property type="entry name" value="INNER MEMBRANE PROTEIN, PROBABLE PERMEASE"/>
    <property type="match status" value="1"/>
</dbReference>
<keyword evidence="3" id="KW-1185">Reference proteome</keyword>
<organism evidence="2 3">
    <name type="scientific">Alkalicoccobacillus murimartini</name>
    <dbReference type="NCBI Taxonomy" id="171685"/>
    <lineage>
        <taxon>Bacteria</taxon>
        <taxon>Bacillati</taxon>
        <taxon>Bacillota</taxon>
        <taxon>Bacilli</taxon>
        <taxon>Bacillales</taxon>
        <taxon>Bacillaceae</taxon>
        <taxon>Alkalicoccobacillus</taxon>
    </lineage>
</organism>
<dbReference type="InterPro" id="IPR003848">
    <property type="entry name" value="DUF218"/>
</dbReference>
<evidence type="ECO:0000313" key="2">
    <source>
        <dbReference type="EMBL" id="MDQ0205711.1"/>
    </source>
</evidence>
<gene>
    <name evidence="2" type="ORF">J2S05_000485</name>
</gene>
<proteinExistence type="predicted"/>
<reference evidence="2 3" key="1">
    <citation type="submission" date="2023-07" db="EMBL/GenBank/DDBJ databases">
        <title>Genomic Encyclopedia of Type Strains, Phase IV (KMG-IV): sequencing the most valuable type-strain genomes for metagenomic binning, comparative biology and taxonomic classification.</title>
        <authorList>
            <person name="Goeker M."/>
        </authorList>
    </citation>
    <scope>NUCLEOTIDE SEQUENCE [LARGE SCALE GENOMIC DNA]</scope>
    <source>
        <strain evidence="2 3">DSM 19154</strain>
    </source>
</reference>
<dbReference type="Proteomes" id="UP001225034">
    <property type="component" value="Unassembled WGS sequence"/>
</dbReference>
<dbReference type="InterPro" id="IPR051599">
    <property type="entry name" value="Cell_Envelope_Assoc"/>
</dbReference>
<dbReference type="InterPro" id="IPR014729">
    <property type="entry name" value="Rossmann-like_a/b/a_fold"/>
</dbReference>
<feature type="domain" description="DUF218" evidence="1">
    <location>
        <begin position="22"/>
        <end position="131"/>
    </location>
</feature>
<evidence type="ECO:0000313" key="3">
    <source>
        <dbReference type="Proteomes" id="UP001225034"/>
    </source>
</evidence>
<name>A0ABT9YDU8_9BACI</name>
<dbReference type="RefSeq" id="WP_306979585.1">
    <property type="nucleotide sequence ID" value="NZ_JAUSUA010000001.1"/>
</dbReference>
<evidence type="ECO:0000259" key="1">
    <source>
        <dbReference type="Pfam" id="PF02698"/>
    </source>
</evidence>
<dbReference type="EMBL" id="JAUSUA010000001">
    <property type="protein sequence ID" value="MDQ0205711.1"/>
    <property type="molecule type" value="Genomic_DNA"/>
</dbReference>
<sequence length="183" mass="20890">MINTIDCITRFIFVETDIGQADVILIPGADHPPLMERASELYRKELAPFILPSGGAKPHVKMTEWQYLRDIGLSLGIPKSIILKEDQAQHTLENAEFSWQVLRKEKICPKKVILICKAGHSRRALLSYQAVFPKETKFYISSVTDRFDITKDNWYLSDVGIKRVMSEVEKIGKFFGPLISGMY</sequence>
<dbReference type="Gene3D" id="3.40.50.620">
    <property type="entry name" value="HUPs"/>
    <property type="match status" value="1"/>
</dbReference>
<dbReference type="Pfam" id="PF02698">
    <property type="entry name" value="DUF218"/>
    <property type="match status" value="1"/>
</dbReference>
<dbReference type="PANTHER" id="PTHR30336:SF20">
    <property type="entry name" value="DUF218 DOMAIN-CONTAINING PROTEIN"/>
    <property type="match status" value="1"/>
</dbReference>
<protein>
    <submittedName>
        <fullName evidence="2">Uncharacterized SAM-binding protein YcdF (DUF218 family)</fullName>
    </submittedName>
</protein>